<evidence type="ECO:0000313" key="2">
    <source>
        <dbReference type="EMBL" id="NCD69417.1"/>
    </source>
</evidence>
<dbReference type="Gene3D" id="3.30.920.90">
    <property type="match status" value="1"/>
</dbReference>
<name>A0A965ZG15_9SPHI</name>
<dbReference type="Pfam" id="PF12102">
    <property type="entry name" value="MrcB_N"/>
    <property type="match status" value="1"/>
</dbReference>
<feature type="domain" description="Type IV methyl-directed restriction enzyme EcoKMcrB subunit DNA-binding" evidence="1">
    <location>
        <begin position="8"/>
        <end position="188"/>
    </location>
</feature>
<accession>A0A965ZG15</accession>
<dbReference type="AlphaFoldDB" id="A0A965ZG15"/>
<sequence>MKELFQYIVNDYQEAYGQDFANHRLGKVLRKTLPEAINEILDITRYKVQGSSGQGVWAACPWIAIFDTLITRSAQSGYYPVFLFKDDMSGFYLSLNQGVTSLDKVYKRDTKDILKIRAQDFRAQIGIDNIKFTEMDIRLRTLKSTTSKYPKLYEAGNIIAKYYPSDNIPEKELLQQDITDILMIYKMLCYNDGISSSKIEVESDEENYTGFENLRNFRFHKRLERNVQLSKKVKKAQGYNCKACGINFENAYGTLGRNFIEAHHLKPISLLTGDQVQLNAKKDFAVLCSNCHSMIHKYQDPSDLDGFRKLLKYNYKHK</sequence>
<reference evidence="2" key="2">
    <citation type="submission" date="2020-10" db="EMBL/GenBank/DDBJ databases">
        <title>Mucilaginibacter sp. nov., isolated from soil.</title>
        <authorList>
            <person name="Jeon C.O."/>
        </authorList>
    </citation>
    <scope>NUCLEOTIDE SEQUENCE</scope>
    <source>
        <strain evidence="2">R11</strain>
    </source>
</reference>
<dbReference type="Proteomes" id="UP000638732">
    <property type="component" value="Unassembled WGS sequence"/>
</dbReference>
<dbReference type="RefSeq" id="WP_166585388.1">
    <property type="nucleotide sequence ID" value="NZ_WWEO01000041.1"/>
</dbReference>
<evidence type="ECO:0000259" key="1">
    <source>
        <dbReference type="Pfam" id="PF12102"/>
    </source>
</evidence>
<dbReference type="CDD" id="cd00085">
    <property type="entry name" value="HNHc"/>
    <property type="match status" value="1"/>
</dbReference>
<gene>
    <name evidence="2" type="ORF">GSY63_08625</name>
</gene>
<dbReference type="InterPro" id="IPR003615">
    <property type="entry name" value="HNH_nuc"/>
</dbReference>
<reference evidence="2" key="1">
    <citation type="submission" date="2020-01" db="EMBL/GenBank/DDBJ databases">
        <authorList>
            <person name="Seo Y.L."/>
        </authorList>
    </citation>
    <scope>NUCLEOTIDE SEQUENCE</scope>
    <source>
        <strain evidence="2">R11</strain>
    </source>
</reference>
<dbReference type="EMBL" id="WWEO01000041">
    <property type="protein sequence ID" value="NCD69417.1"/>
    <property type="molecule type" value="Genomic_DNA"/>
</dbReference>
<organism evidence="2 3">
    <name type="scientific">Mucilaginibacter agri</name>
    <dbReference type="NCBI Taxonomy" id="2695265"/>
    <lineage>
        <taxon>Bacteria</taxon>
        <taxon>Pseudomonadati</taxon>
        <taxon>Bacteroidota</taxon>
        <taxon>Sphingobacteriia</taxon>
        <taxon>Sphingobacteriales</taxon>
        <taxon>Sphingobacteriaceae</taxon>
        <taxon>Mucilaginibacter</taxon>
    </lineage>
</organism>
<comment type="caution">
    <text evidence="2">The sequence shown here is derived from an EMBL/GenBank/DDBJ whole genome shotgun (WGS) entry which is preliminary data.</text>
</comment>
<dbReference type="InterPro" id="IPR021961">
    <property type="entry name" value="McrB_DNA-bd"/>
</dbReference>
<proteinExistence type="predicted"/>
<keyword evidence="3" id="KW-1185">Reference proteome</keyword>
<evidence type="ECO:0000313" key="3">
    <source>
        <dbReference type="Proteomes" id="UP000638732"/>
    </source>
</evidence>
<protein>
    <submittedName>
        <fullName evidence="2">DUF3578 domain-containing protein</fullName>
    </submittedName>
</protein>